<evidence type="ECO:0000256" key="3">
    <source>
        <dbReference type="ARBA" id="ARBA00022692"/>
    </source>
</evidence>
<proteinExistence type="predicted"/>
<feature type="transmembrane region" description="Helical" evidence="6">
    <location>
        <begin position="273"/>
        <end position="293"/>
    </location>
</feature>
<evidence type="ECO:0000256" key="4">
    <source>
        <dbReference type="ARBA" id="ARBA00022989"/>
    </source>
</evidence>
<sequence length="426" mass="48648">MKIPSFIRGNLLLKMTSLNAVVVSIRLLISAVVQRLLYDYVGAVGLYKIGQLRSLSQLLMSISSLGTFSGLVKYVAEYRSDKAQLQKLFSTTLVFTIFGVLGSCITLLVFSDRISDYLFASNEFSYIIKLTAVIIPFIAVQRVFNGVINGLSEYKKFAKIDLVSYLLTVSLTLLFLFQYNLDGVLIAISITPIIQVLVLLFFFFRVLRDYIIFKDIKLKSPMAKSLFAFTVMSFVSSILLPLVEIDIRSMLEERMSGRDAGVWTNMTFISKNYMVFSGSLFTLYVLPKFAGIYSANNFKKEVFNIYKTILPLFAAGMILVYLFRHLIIELLYPGLTEMAPLFKWQLVGDFIRLASLVLLNQFLAKKLVRSFIFSELFSLALFYVLAQLLVAPYGVEGIVIAHFIRYVLYFFVVSFLVFRYFKKQRK</sequence>
<feature type="transmembrane region" description="Helical" evidence="6">
    <location>
        <begin position="160"/>
        <end position="179"/>
    </location>
</feature>
<evidence type="ECO:0000313" key="8">
    <source>
        <dbReference type="Proteomes" id="UP000033497"/>
    </source>
</evidence>
<organism evidence="7 8">
    <name type="scientific">Aequorivita vladivostokensis</name>
    <dbReference type="NCBI Taxonomy" id="171194"/>
    <lineage>
        <taxon>Bacteria</taxon>
        <taxon>Pseudomonadati</taxon>
        <taxon>Bacteroidota</taxon>
        <taxon>Flavobacteriia</taxon>
        <taxon>Flavobacteriales</taxon>
        <taxon>Flavobacteriaceae</taxon>
        <taxon>Aequorivita</taxon>
    </lineage>
</organism>
<dbReference type="PANTHER" id="PTHR30250:SF30">
    <property type="entry name" value="LIPID III FLIPPASE"/>
    <property type="match status" value="1"/>
</dbReference>
<dbReference type="InterPro" id="IPR050833">
    <property type="entry name" value="Poly_Biosynth_Transport"/>
</dbReference>
<feature type="transmembrane region" description="Helical" evidence="6">
    <location>
        <begin position="12"/>
        <end position="38"/>
    </location>
</feature>
<feature type="transmembrane region" description="Helical" evidence="6">
    <location>
        <begin position="58"/>
        <end position="76"/>
    </location>
</feature>
<comment type="caution">
    <text evidence="7">The sequence shown here is derived from an EMBL/GenBank/DDBJ whole genome shotgun (WGS) entry which is preliminary data.</text>
</comment>
<feature type="transmembrane region" description="Helical" evidence="6">
    <location>
        <begin position="403"/>
        <end position="421"/>
    </location>
</feature>
<dbReference type="RefSeq" id="WP_045081545.1">
    <property type="nucleotide sequence ID" value="NZ_JSVU01000011.1"/>
</dbReference>
<feature type="transmembrane region" description="Helical" evidence="6">
    <location>
        <begin position="371"/>
        <end position="391"/>
    </location>
</feature>
<keyword evidence="2" id="KW-1003">Cell membrane</keyword>
<evidence type="ECO:0000313" key="7">
    <source>
        <dbReference type="EMBL" id="KJJ37486.1"/>
    </source>
</evidence>
<dbReference type="PANTHER" id="PTHR30250">
    <property type="entry name" value="PST FAMILY PREDICTED COLANIC ACID TRANSPORTER"/>
    <property type="match status" value="1"/>
</dbReference>
<feature type="transmembrane region" description="Helical" evidence="6">
    <location>
        <begin position="305"/>
        <end position="324"/>
    </location>
</feature>
<dbReference type="Pfam" id="PF01943">
    <property type="entry name" value="Polysacc_synt"/>
    <property type="match status" value="1"/>
</dbReference>
<dbReference type="EMBL" id="JSVU01000011">
    <property type="protein sequence ID" value="KJJ37486.1"/>
    <property type="molecule type" value="Genomic_DNA"/>
</dbReference>
<feature type="transmembrane region" description="Helical" evidence="6">
    <location>
        <begin position="88"/>
        <end position="110"/>
    </location>
</feature>
<comment type="subcellular location">
    <subcellularLocation>
        <location evidence="1">Cell membrane</location>
        <topology evidence="1">Multi-pass membrane protein</topology>
    </subcellularLocation>
</comment>
<keyword evidence="3 6" id="KW-0812">Transmembrane</keyword>
<feature type="transmembrane region" description="Helical" evidence="6">
    <location>
        <begin position="185"/>
        <end position="204"/>
    </location>
</feature>
<dbReference type="InterPro" id="IPR044550">
    <property type="entry name" value="WzxE"/>
</dbReference>
<keyword evidence="4 6" id="KW-1133">Transmembrane helix</keyword>
<reference evidence="7 8" key="1">
    <citation type="submission" date="2014-10" db="EMBL/GenBank/DDBJ databases">
        <title>Genome sequencing of Vitellibacter vladivostokensis KMM 3516.</title>
        <authorList>
            <person name="Thevarajoo S."/>
            <person name="Selvaratnam C."/>
            <person name="Goh K.M."/>
            <person name="Chong C.S."/>
        </authorList>
    </citation>
    <scope>NUCLEOTIDE SEQUENCE [LARGE SCALE GENOMIC DNA]</scope>
    <source>
        <strain evidence="7 8">KMM 3516</strain>
    </source>
</reference>
<evidence type="ECO:0000256" key="1">
    <source>
        <dbReference type="ARBA" id="ARBA00004651"/>
    </source>
</evidence>
<keyword evidence="8" id="KW-1185">Reference proteome</keyword>
<feature type="transmembrane region" description="Helical" evidence="6">
    <location>
        <begin position="225"/>
        <end position="243"/>
    </location>
</feature>
<evidence type="ECO:0000256" key="2">
    <source>
        <dbReference type="ARBA" id="ARBA00022475"/>
    </source>
</evidence>
<dbReference type="InterPro" id="IPR002797">
    <property type="entry name" value="Polysacc_synth"/>
</dbReference>
<feature type="transmembrane region" description="Helical" evidence="6">
    <location>
        <begin position="344"/>
        <end position="364"/>
    </location>
</feature>
<evidence type="ECO:0000256" key="6">
    <source>
        <dbReference type="SAM" id="Phobius"/>
    </source>
</evidence>
<evidence type="ECO:0000256" key="5">
    <source>
        <dbReference type="ARBA" id="ARBA00023136"/>
    </source>
</evidence>
<accession>A0ABR5DFE8</accession>
<gene>
    <name evidence="7" type="ORF">MB09_14010</name>
</gene>
<keyword evidence="5 6" id="KW-0472">Membrane</keyword>
<name>A0ABR5DFE8_9FLAO</name>
<dbReference type="Proteomes" id="UP000033497">
    <property type="component" value="Unassembled WGS sequence"/>
</dbReference>
<protein>
    <submittedName>
        <fullName evidence="7">Membrane protein</fullName>
    </submittedName>
</protein>
<dbReference type="CDD" id="cd13125">
    <property type="entry name" value="MATE_like_10"/>
    <property type="match status" value="1"/>
</dbReference>
<feature type="transmembrane region" description="Helical" evidence="6">
    <location>
        <begin position="126"/>
        <end position="148"/>
    </location>
</feature>